<keyword evidence="2" id="KW-1185">Reference proteome</keyword>
<dbReference type="RefSeq" id="WP_179550573.1">
    <property type="nucleotide sequence ID" value="NZ_JACCFI010000001.1"/>
</dbReference>
<gene>
    <name evidence="1" type="ORF">BJY17_001204</name>
</gene>
<dbReference type="Proteomes" id="UP000549066">
    <property type="component" value="Unassembled WGS sequence"/>
</dbReference>
<dbReference type="AlphaFoldDB" id="A0A852WRT0"/>
<reference evidence="1 2" key="1">
    <citation type="submission" date="2020-07" db="EMBL/GenBank/DDBJ databases">
        <title>Sequencing the genomes of 1000 actinobacteria strains.</title>
        <authorList>
            <person name="Klenk H.-P."/>
        </authorList>
    </citation>
    <scope>NUCLEOTIDE SEQUENCE [LARGE SCALE GENOMIC DNA]</scope>
    <source>
        <strain evidence="1 2">DSM 8598</strain>
    </source>
</reference>
<evidence type="ECO:0000313" key="1">
    <source>
        <dbReference type="EMBL" id="NYG20457.1"/>
    </source>
</evidence>
<accession>A0A852WRT0</accession>
<dbReference type="InterPro" id="IPR011664">
    <property type="entry name" value="Abi_system_AbiD/AbiF-like"/>
</dbReference>
<name>A0A852WRT0_9MICO</name>
<protein>
    <submittedName>
        <fullName evidence="1">Abortive infection bacteriophage resistance protein</fullName>
    </submittedName>
</protein>
<dbReference type="EMBL" id="JACCFI010000001">
    <property type="protein sequence ID" value="NYG20457.1"/>
    <property type="molecule type" value="Genomic_DNA"/>
</dbReference>
<organism evidence="1 2">
    <name type="scientific">Agromyces hippuratus</name>
    <dbReference type="NCBI Taxonomy" id="286438"/>
    <lineage>
        <taxon>Bacteria</taxon>
        <taxon>Bacillati</taxon>
        <taxon>Actinomycetota</taxon>
        <taxon>Actinomycetes</taxon>
        <taxon>Micrococcales</taxon>
        <taxon>Microbacteriaceae</taxon>
        <taxon>Agromyces</taxon>
    </lineage>
</organism>
<comment type="caution">
    <text evidence="1">The sequence shown here is derived from an EMBL/GenBank/DDBJ whole genome shotgun (WGS) entry which is preliminary data.</text>
</comment>
<evidence type="ECO:0000313" key="2">
    <source>
        <dbReference type="Proteomes" id="UP000549066"/>
    </source>
</evidence>
<sequence length="285" mass="32680">MKPFQTLDELAALLVERGLIVEDLDQVKRTLHDCNYYRLSGYFRQFQVNPSAGDDRFQDGSTFADVKSTMDQDYALRALLQEALTMIELSVRSRFAHEAGRTHGDRAFYLDRDCYISQTPDLDALILSIERDLRRTTSKTVRRYSPEGTFENVPIWVGIEVMSFGAAAKMIQYLADSEPAKRMANSYSLPWEGFQSILHSFAVLRNRCAHHGQVWHRRLDIQCPVQKKLRRGEPDHDPQGPYAAIISLKRFMRALDTQSTWGVRVSEFLDAGPAFKDGILRPFAR</sequence>
<proteinExistence type="predicted"/>
<dbReference type="Pfam" id="PF07751">
    <property type="entry name" value="Abi_2"/>
    <property type="match status" value="1"/>
</dbReference>